<accession>A0A060UPF0</accession>
<sequence>MATIFDREGRAGPPPNGWHEFGRHWTHILLGKIPDQSEAEHRRMACSIYEQLKSL</sequence>
<comment type="caution">
    <text evidence="1">The sequence shown here is derived from an EMBL/GenBank/DDBJ whole genome shotgun (WGS) entry which is preliminary data.</text>
</comment>
<proteinExistence type="predicted"/>
<gene>
    <name evidence="1" type="ORF">AFERRI_40108</name>
</gene>
<reference evidence="1" key="2">
    <citation type="submission" date="2014-07" db="EMBL/GenBank/DDBJ databases">
        <title>Initial genome analysis of the psychrotolerant acidophile Acidithiobacillus ferrivorans CF27: insights into iron and sulfur oxidation pathways and into biofilm formation.</title>
        <authorList>
            <person name="Talla E."/>
            <person name="Hedrich S."/>
            <person name="Mangenot S."/>
            <person name="Ji B."/>
            <person name="Johnson D.B."/>
            <person name="Barbe V."/>
            <person name="Bonnefoy V."/>
        </authorList>
    </citation>
    <scope>NUCLEOTIDE SEQUENCE [LARGE SCALE GENOMIC DNA]</scope>
    <source>
        <strain evidence="1">CF27</strain>
    </source>
</reference>
<organism evidence="1">
    <name type="scientific">Acidithiobacillus ferrivorans</name>
    <dbReference type="NCBI Taxonomy" id="160808"/>
    <lineage>
        <taxon>Bacteria</taxon>
        <taxon>Pseudomonadati</taxon>
        <taxon>Pseudomonadota</taxon>
        <taxon>Acidithiobacillia</taxon>
        <taxon>Acidithiobacillales</taxon>
        <taxon>Acidithiobacillaceae</taxon>
        <taxon>Acidithiobacillus</taxon>
    </lineage>
</organism>
<name>A0A060UPF0_9PROT</name>
<dbReference type="EMBL" id="CCCS020000034">
    <property type="protein sequence ID" value="CDQ10156.1"/>
    <property type="molecule type" value="Genomic_DNA"/>
</dbReference>
<protein>
    <submittedName>
        <fullName evidence="1">Uncharacterized protein</fullName>
    </submittedName>
</protein>
<reference evidence="1" key="1">
    <citation type="submission" date="2014-03" db="EMBL/GenBank/DDBJ databases">
        <authorList>
            <person name="Genoscope - CEA"/>
        </authorList>
    </citation>
    <scope>NUCLEOTIDE SEQUENCE [LARGE SCALE GENOMIC DNA]</scope>
    <source>
        <strain evidence="1">CF27</strain>
    </source>
</reference>
<evidence type="ECO:0000313" key="1">
    <source>
        <dbReference type="EMBL" id="CDQ10156.1"/>
    </source>
</evidence>
<dbReference type="AlphaFoldDB" id="A0A060UPF0"/>